<comment type="caution">
    <text evidence="1">The sequence shown here is derived from an EMBL/GenBank/DDBJ whole genome shotgun (WGS) entry which is preliminary data.</text>
</comment>
<dbReference type="OrthoDB" id="1955013at2"/>
<keyword evidence="2" id="KW-1185">Reference proteome</keyword>
<proteinExistence type="predicted"/>
<reference evidence="1 2" key="1">
    <citation type="journal article" date="2019" name="Indoor Air">
        <title>Impacts of indoor surface finishes on bacterial viability.</title>
        <authorList>
            <person name="Hu J."/>
            <person name="Maamar S.B."/>
            <person name="Glawe A.J."/>
            <person name="Gottel N."/>
            <person name="Gilbert J.A."/>
            <person name="Hartmann E.M."/>
        </authorList>
    </citation>
    <scope>NUCLEOTIDE SEQUENCE [LARGE SCALE GENOMIC DNA]</scope>
    <source>
        <strain evidence="1 2">AF060A6</strain>
    </source>
</reference>
<gene>
    <name evidence="1" type="ORF">E1I69_11715</name>
</gene>
<evidence type="ECO:0008006" key="3">
    <source>
        <dbReference type="Google" id="ProtNLM"/>
    </source>
</evidence>
<name>A0A4S3PR72_9BACI</name>
<dbReference type="EMBL" id="SLUB01000019">
    <property type="protein sequence ID" value="THE12181.1"/>
    <property type="molecule type" value="Genomic_DNA"/>
</dbReference>
<dbReference type="Proteomes" id="UP000306477">
    <property type="component" value="Unassembled WGS sequence"/>
</dbReference>
<sequence>MRHFSNEEWLLYIKDQLEEPKREELENHLFSCDQCVEVYTELVESHAEEIPYLDNDSFTDGVIQKLPLTKERLGKSFLQSPIFHYGIAAVVTLTLMSTGVFQSMTGIIGTVEASSFSEQKQSVSNQLMEKTLSLFDIIETNHEEGEK</sequence>
<dbReference type="AlphaFoldDB" id="A0A4S3PR72"/>
<organism evidence="1 2">
    <name type="scientific">Bacillus timonensis</name>
    <dbReference type="NCBI Taxonomy" id="1033734"/>
    <lineage>
        <taxon>Bacteria</taxon>
        <taxon>Bacillati</taxon>
        <taxon>Bacillota</taxon>
        <taxon>Bacilli</taxon>
        <taxon>Bacillales</taxon>
        <taxon>Bacillaceae</taxon>
        <taxon>Bacillus</taxon>
    </lineage>
</organism>
<dbReference type="RefSeq" id="WP_136379803.1">
    <property type="nucleotide sequence ID" value="NZ_SLUB01000019.1"/>
</dbReference>
<evidence type="ECO:0000313" key="2">
    <source>
        <dbReference type="Proteomes" id="UP000306477"/>
    </source>
</evidence>
<evidence type="ECO:0000313" key="1">
    <source>
        <dbReference type="EMBL" id="THE12181.1"/>
    </source>
</evidence>
<protein>
    <recommendedName>
        <fullName evidence="3">Zf-HC2 domain-containing protein</fullName>
    </recommendedName>
</protein>
<accession>A0A4S3PR72</accession>